<dbReference type="Proteomes" id="UP000664256">
    <property type="component" value="Unassembled WGS sequence"/>
</dbReference>
<sequence>MKTNPEKIFLTKLFGNKRLHTLHFNKTGTMYFHIKVFDGTVQAIHNSYSLDTRNWLDNPKHTKPYQSQHILKAGEEKIIKYEIGKVHEQHDKVFVINHHLFKSASFSIREITD</sequence>
<gene>
    <name evidence="1" type="ORF">JZO76_10635</name>
</gene>
<dbReference type="EMBL" id="JAFLVT010000015">
    <property type="protein sequence ID" value="MBO0449977.1"/>
    <property type="molecule type" value="Genomic_DNA"/>
</dbReference>
<organism evidence="1 2">
    <name type="scientific">Candidatus Enterococcus myersii</name>
    <dbReference type="NCBI Taxonomy" id="2815322"/>
    <lineage>
        <taxon>Bacteria</taxon>
        <taxon>Bacillati</taxon>
        <taxon>Bacillota</taxon>
        <taxon>Bacilli</taxon>
        <taxon>Lactobacillales</taxon>
        <taxon>Enterococcaceae</taxon>
        <taxon>Enterococcus</taxon>
    </lineage>
</organism>
<keyword evidence="2" id="KW-1185">Reference proteome</keyword>
<name>A0ABS3H944_9ENTE</name>
<proteinExistence type="predicted"/>
<comment type="caution">
    <text evidence="1">The sequence shown here is derived from an EMBL/GenBank/DDBJ whole genome shotgun (WGS) entry which is preliminary data.</text>
</comment>
<reference evidence="1 2" key="1">
    <citation type="submission" date="2021-03" db="EMBL/GenBank/DDBJ databases">
        <title>Enterococcal diversity collection.</title>
        <authorList>
            <person name="Gilmore M.S."/>
            <person name="Schwartzman J."/>
            <person name="Van Tyne D."/>
            <person name="Martin M."/>
            <person name="Earl A.M."/>
            <person name="Manson A.L."/>
            <person name="Straub T."/>
            <person name="Salamzade R."/>
            <person name="Saavedra J."/>
            <person name="Lebreton F."/>
            <person name="Prichula J."/>
            <person name="Schaufler K."/>
            <person name="Gaca A."/>
            <person name="Sgardioli B."/>
            <person name="Wagenaar J."/>
            <person name="Strong T."/>
        </authorList>
    </citation>
    <scope>NUCLEOTIDE SEQUENCE [LARGE SCALE GENOMIC DNA]</scope>
    <source>
        <strain evidence="1 2">MJM12</strain>
    </source>
</reference>
<dbReference type="RefSeq" id="WP_206904068.1">
    <property type="nucleotide sequence ID" value="NZ_JAFLVT010000015.1"/>
</dbReference>
<protein>
    <submittedName>
        <fullName evidence="1">Uncharacterized protein</fullName>
    </submittedName>
</protein>
<accession>A0ABS3H944</accession>
<evidence type="ECO:0000313" key="2">
    <source>
        <dbReference type="Proteomes" id="UP000664256"/>
    </source>
</evidence>
<evidence type="ECO:0000313" key="1">
    <source>
        <dbReference type="EMBL" id="MBO0449977.1"/>
    </source>
</evidence>